<dbReference type="Proteomes" id="UP000256379">
    <property type="component" value="Unassembled WGS sequence"/>
</dbReference>
<sequence>MQVTLKISNADEKLIKALKGVINLYPQAKLKVEKEELTENGYTPEFEAEVLEGIKEVEEQRKNGTLKTYKSVEEAFRAEGII</sequence>
<comment type="caution">
    <text evidence="1">The sequence shown here is derived from an EMBL/GenBank/DDBJ whole genome shotgun (WGS) entry which is preliminary data.</text>
</comment>
<dbReference type="RefSeq" id="WP_115543059.1">
    <property type="nucleotide sequence ID" value="NZ_NXLQ01000010.1"/>
</dbReference>
<evidence type="ECO:0000313" key="1">
    <source>
        <dbReference type="EMBL" id="RDU65783.1"/>
    </source>
</evidence>
<dbReference type="EMBL" id="NXLQ01000010">
    <property type="protein sequence ID" value="RDU65783.1"/>
    <property type="molecule type" value="Genomic_DNA"/>
</dbReference>
<accession>A0A3D8IKY6</accession>
<reference evidence="1 2" key="1">
    <citation type="submission" date="2018-04" db="EMBL/GenBank/DDBJ databases">
        <title>Novel Campyloabacter and Helicobacter Species and Strains.</title>
        <authorList>
            <person name="Mannion A.J."/>
            <person name="Shen Z."/>
            <person name="Fox J.G."/>
        </authorList>
    </citation>
    <scope>NUCLEOTIDE SEQUENCE [LARGE SCALE GENOMIC DNA]</scope>
    <source>
        <strain evidence="1 2">MIT 17-337</strain>
    </source>
</reference>
<dbReference type="OrthoDB" id="5327357at2"/>
<evidence type="ECO:0000313" key="2">
    <source>
        <dbReference type="Proteomes" id="UP000256379"/>
    </source>
</evidence>
<keyword evidence="2" id="KW-1185">Reference proteome</keyword>
<organism evidence="1 2">
    <name type="scientific">Helicobacter didelphidarum</name>
    <dbReference type="NCBI Taxonomy" id="2040648"/>
    <lineage>
        <taxon>Bacteria</taxon>
        <taxon>Pseudomonadati</taxon>
        <taxon>Campylobacterota</taxon>
        <taxon>Epsilonproteobacteria</taxon>
        <taxon>Campylobacterales</taxon>
        <taxon>Helicobacteraceae</taxon>
        <taxon>Helicobacter</taxon>
    </lineage>
</organism>
<gene>
    <name evidence="1" type="ORF">CQA53_05680</name>
</gene>
<name>A0A3D8IKY6_9HELI</name>
<dbReference type="AlphaFoldDB" id="A0A3D8IKY6"/>
<proteinExistence type="predicted"/>
<protein>
    <submittedName>
        <fullName evidence="1">Uncharacterized protein</fullName>
    </submittedName>
</protein>